<reference evidence="1" key="1">
    <citation type="journal article" date="2014" name="Int. J. Syst. Evol. Microbiol.">
        <title>Complete genome sequence of Corynebacterium casei LMG S-19264T (=DSM 44701T), isolated from a smear-ripened cheese.</title>
        <authorList>
            <consortium name="US DOE Joint Genome Institute (JGI-PGF)"/>
            <person name="Walter F."/>
            <person name="Albersmeier A."/>
            <person name="Kalinowski J."/>
            <person name="Ruckert C."/>
        </authorList>
    </citation>
    <scope>NUCLEOTIDE SEQUENCE</scope>
    <source>
        <strain evidence="1">KCTC 23430</strain>
    </source>
</reference>
<proteinExistence type="predicted"/>
<keyword evidence="2" id="KW-1185">Reference proteome</keyword>
<dbReference type="EMBL" id="BMYM01000001">
    <property type="protein sequence ID" value="GHD31575.1"/>
    <property type="molecule type" value="Genomic_DNA"/>
</dbReference>
<accession>A0A918XI04</accession>
<dbReference type="AlphaFoldDB" id="A0A918XI04"/>
<organism evidence="1 2">
    <name type="scientific">Parahalioglobus pacificus</name>
    <dbReference type="NCBI Taxonomy" id="930806"/>
    <lineage>
        <taxon>Bacteria</taxon>
        <taxon>Pseudomonadati</taxon>
        <taxon>Pseudomonadota</taxon>
        <taxon>Gammaproteobacteria</taxon>
        <taxon>Cellvibrionales</taxon>
        <taxon>Halieaceae</taxon>
        <taxon>Parahalioglobus</taxon>
    </lineage>
</organism>
<evidence type="ECO:0000313" key="2">
    <source>
        <dbReference type="Proteomes" id="UP000644693"/>
    </source>
</evidence>
<reference evidence="1" key="2">
    <citation type="submission" date="2020-09" db="EMBL/GenBank/DDBJ databases">
        <authorList>
            <person name="Sun Q."/>
            <person name="Kim S."/>
        </authorList>
    </citation>
    <scope>NUCLEOTIDE SEQUENCE</scope>
    <source>
        <strain evidence="1">KCTC 23430</strain>
    </source>
</reference>
<name>A0A918XI04_9GAMM</name>
<dbReference type="Proteomes" id="UP000644693">
    <property type="component" value="Unassembled WGS sequence"/>
</dbReference>
<gene>
    <name evidence="1" type="ORF">GCM10007053_14770</name>
</gene>
<evidence type="ECO:0000313" key="1">
    <source>
        <dbReference type="EMBL" id="GHD31575.1"/>
    </source>
</evidence>
<comment type="caution">
    <text evidence="1">The sequence shown here is derived from an EMBL/GenBank/DDBJ whole genome shotgun (WGS) entry which is preliminary data.</text>
</comment>
<sequence length="97" mass="9889">MTPKPIRETVIRAAAERAGVGIMKAALAISTQIGNAISSNDIISELYAGTITNSAPTTATVAGIDKSVATNDLASTVLGPQQFNPGCDKACQEITGQ</sequence>
<protein>
    <submittedName>
        <fullName evidence="1">Uncharacterized protein</fullName>
    </submittedName>
</protein>